<gene>
    <name evidence="1" type="ORF">D917_00747</name>
</gene>
<organism evidence="1 2">
    <name type="scientific">Trichinella nativa</name>
    <dbReference type="NCBI Taxonomy" id="6335"/>
    <lineage>
        <taxon>Eukaryota</taxon>
        <taxon>Metazoa</taxon>
        <taxon>Ecdysozoa</taxon>
        <taxon>Nematoda</taxon>
        <taxon>Enoplea</taxon>
        <taxon>Dorylaimia</taxon>
        <taxon>Trichinellida</taxon>
        <taxon>Trichinellidae</taxon>
        <taxon>Trichinella</taxon>
    </lineage>
</organism>
<dbReference type="Proteomes" id="UP000243006">
    <property type="component" value="Unassembled WGS sequence"/>
</dbReference>
<sequence>MFKIILYYLKVYSNHSKEERLTFLLESLQKKSVSFFSELENWNTVSYVGRTLTKLAYWRGYLSDAAFGAIQGPSAVDEDHELALQQLKGRVDQSLVAVQKHALMIIQSVSSNNKRLVICDILCKERDQGGLSRKETDQPCRWMNERKSKPEEQLPFITVENSFLSAGRNNLTVTESAGRQTLGRDTEWRDETASVSIVLSTGCVRQSVSADTEIRDHPSVRIEDVSSVGREDIRRPDCRRLWLDLMGPWTSDNSELPAGLSIEALFIKLDVAKALDQWGLVDGFLLLFRRMDSFSVHSISMELYTVANKDAFFTVQVDSSVAQTIEHSS</sequence>
<protein>
    <submittedName>
        <fullName evidence="1">Uncharacterized protein</fullName>
    </submittedName>
</protein>
<comment type="caution">
    <text evidence="1">The sequence shown here is derived from an EMBL/GenBank/DDBJ whole genome shotgun (WGS) entry which is preliminary data.</text>
</comment>
<evidence type="ECO:0000313" key="1">
    <source>
        <dbReference type="EMBL" id="OUC40232.1"/>
    </source>
</evidence>
<proteinExistence type="predicted"/>
<name>A0A1Y3E555_9BILA</name>
<dbReference type="EMBL" id="LVZM01023149">
    <property type="protein sequence ID" value="OUC40232.1"/>
    <property type="molecule type" value="Genomic_DNA"/>
</dbReference>
<accession>A0A1Y3E555</accession>
<evidence type="ECO:0000313" key="2">
    <source>
        <dbReference type="Proteomes" id="UP000243006"/>
    </source>
</evidence>
<reference evidence="1 2" key="1">
    <citation type="submission" date="2015-04" db="EMBL/GenBank/DDBJ databases">
        <title>Draft genome of the roundworm Trichinella nativa.</title>
        <authorList>
            <person name="Mitreva M."/>
        </authorList>
    </citation>
    <scope>NUCLEOTIDE SEQUENCE [LARGE SCALE GENOMIC DNA]</scope>
    <source>
        <strain evidence="1 2">ISS45</strain>
    </source>
</reference>
<dbReference type="AlphaFoldDB" id="A0A1Y3E555"/>